<dbReference type="Proteomes" id="UP001148614">
    <property type="component" value="Unassembled WGS sequence"/>
</dbReference>
<proteinExistence type="predicted"/>
<evidence type="ECO:0000313" key="2">
    <source>
        <dbReference type="Proteomes" id="UP001148614"/>
    </source>
</evidence>
<sequence length="67" mass="7145">MNLDHDPTIAAAPHRASATTRATRLMVTLARASVPYSSIYTAPSDYTATRVPKTQSVIIGKAQTGED</sequence>
<reference evidence="1" key="1">
    <citation type="submission" date="2022-07" db="EMBL/GenBank/DDBJ databases">
        <title>Genome Sequence of Xylaria arbuscula.</title>
        <authorList>
            <person name="Buettner E."/>
        </authorList>
    </citation>
    <scope>NUCLEOTIDE SEQUENCE</scope>
    <source>
        <strain evidence="1">VT107</strain>
    </source>
</reference>
<comment type="caution">
    <text evidence="1">The sequence shown here is derived from an EMBL/GenBank/DDBJ whole genome shotgun (WGS) entry which is preliminary data.</text>
</comment>
<evidence type="ECO:0000313" key="1">
    <source>
        <dbReference type="EMBL" id="KAJ3579966.1"/>
    </source>
</evidence>
<dbReference type="EMBL" id="JANPWZ010000041">
    <property type="protein sequence ID" value="KAJ3579966.1"/>
    <property type="molecule type" value="Genomic_DNA"/>
</dbReference>
<accession>A0A9W8NNM8</accession>
<protein>
    <submittedName>
        <fullName evidence="1">Uncharacterized protein</fullName>
    </submittedName>
</protein>
<gene>
    <name evidence="1" type="ORF">NPX13_g601</name>
</gene>
<keyword evidence="2" id="KW-1185">Reference proteome</keyword>
<organism evidence="1 2">
    <name type="scientific">Xylaria arbuscula</name>
    <dbReference type="NCBI Taxonomy" id="114810"/>
    <lineage>
        <taxon>Eukaryota</taxon>
        <taxon>Fungi</taxon>
        <taxon>Dikarya</taxon>
        <taxon>Ascomycota</taxon>
        <taxon>Pezizomycotina</taxon>
        <taxon>Sordariomycetes</taxon>
        <taxon>Xylariomycetidae</taxon>
        <taxon>Xylariales</taxon>
        <taxon>Xylariaceae</taxon>
        <taxon>Xylaria</taxon>
    </lineage>
</organism>
<name>A0A9W8NNM8_9PEZI</name>
<dbReference type="AlphaFoldDB" id="A0A9W8NNM8"/>